<protein>
    <submittedName>
        <fullName evidence="1">AAA family ATPase</fullName>
    </submittedName>
</protein>
<dbReference type="SUPFAM" id="SSF52540">
    <property type="entry name" value="P-loop containing nucleoside triphosphate hydrolases"/>
    <property type="match status" value="1"/>
</dbReference>
<dbReference type="Gene3D" id="3.40.50.300">
    <property type="entry name" value="P-loop containing nucleotide triphosphate hydrolases"/>
    <property type="match status" value="1"/>
</dbReference>
<proteinExistence type="predicted"/>
<dbReference type="EMBL" id="CP162599">
    <property type="protein sequence ID" value="XDK34460.1"/>
    <property type="molecule type" value="Genomic_DNA"/>
</dbReference>
<accession>A0AB39HVQ3</accession>
<reference evidence="1" key="1">
    <citation type="submission" date="2024-07" db="EMBL/GenBank/DDBJ databases">
        <title>Halotolerant mesophilic bacterium Ornithinibacillus sp. 4-3, sp. nov., isolated from soil.</title>
        <authorList>
            <person name="Sidarenka A.V."/>
            <person name="Guliayeva D.E."/>
            <person name="Leanovich S.I."/>
            <person name="Hileuskaya K.S."/>
            <person name="Akhremchuk A.E."/>
            <person name="Sikolenko M.A."/>
            <person name="Valentovich L.N."/>
        </authorList>
    </citation>
    <scope>NUCLEOTIDE SEQUENCE</scope>
    <source>
        <strain evidence="1">4-3</strain>
    </source>
</reference>
<organism evidence="1">
    <name type="scientific">Ornithinibacillus sp. 4-3</name>
    <dbReference type="NCBI Taxonomy" id="3231488"/>
    <lineage>
        <taxon>Bacteria</taxon>
        <taxon>Bacillati</taxon>
        <taxon>Bacillota</taxon>
        <taxon>Bacilli</taxon>
        <taxon>Bacillales</taxon>
        <taxon>Bacillaceae</taxon>
        <taxon>Ornithinibacillus</taxon>
    </lineage>
</organism>
<gene>
    <name evidence="1" type="ORF">AB4Y30_08960</name>
</gene>
<evidence type="ECO:0000313" key="1">
    <source>
        <dbReference type="EMBL" id="XDK34460.1"/>
    </source>
</evidence>
<name>A0AB39HVQ3_9BACI</name>
<dbReference type="RefSeq" id="WP_368655131.1">
    <property type="nucleotide sequence ID" value="NZ_CP162599.1"/>
</dbReference>
<dbReference type="InterPro" id="IPR027417">
    <property type="entry name" value="P-loop_NTPase"/>
</dbReference>
<sequence length="180" mass="20576">MTLPKGIYIITGIMASGKSTIAQLLAEQLDKSVHVHGDIYRKMIVNGRKEMTPQPSEEALEQLRLRYHLTANTVKTYYEAGFTVVVQDNYLGVETKTFLQELQSKPVYLITLNPSINAILQREKQRHKTGYHAWQVESLYQVLIEENPQIGLWIDSSDMTPEETITEILKHVESAGRIYV</sequence>
<dbReference type="AlphaFoldDB" id="A0AB39HVQ3"/>
<dbReference type="Pfam" id="PF07931">
    <property type="entry name" value="CPT"/>
    <property type="match status" value="1"/>
</dbReference>